<organism evidence="2">
    <name type="scientific">Arundo donax</name>
    <name type="common">Giant reed</name>
    <name type="synonym">Donax arundinaceus</name>
    <dbReference type="NCBI Taxonomy" id="35708"/>
    <lineage>
        <taxon>Eukaryota</taxon>
        <taxon>Viridiplantae</taxon>
        <taxon>Streptophyta</taxon>
        <taxon>Embryophyta</taxon>
        <taxon>Tracheophyta</taxon>
        <taxon>Spermatophyta</taxon>
        <taxon>Magnoliopsida</taxon>
        <taxon>Liliopsida</taxon>
        <taxon>Poales</taxon>
        <taxon>Poaceae</taxon>
        <taxon>PACMAD clade</taxon>
        <taxon>Arundinoideae</taxon>
        <taxon>Arundineae</taxon>
        <taxon>Arundo</taxon>
    </lineage>
</organism>
<dbReference type="AlphaFoldDB" id="A0A0A9HUN1"/>
<feature type="compositionally biased region" description="Polar residues" evidence="1">
    <location>
        <begin position="26"/>
        <end position="37"/>
    </location>
</feature>
<accession>A0A0A9HUN1</accession>
<name>A0A0A9HUN1_ARUDO</name>
<protein>
    <submittedName>
        <fullName evidence="2">Uncharacterized protein</fullName>
    </submittedName>
</protein>
<sequence length="37" mass="4291">MCQEVARYHYRGGHSDSRGKTRSERTTTNNEPYTTLS</sequence>
<reference evidence="2" key="1">
    <citation type="submission" date="2014-09" db="EMBL/GenBank/DDBJ databases">
        <authorList>
            <person name="Magalhaes I.L.F."/>
            <person name="Oliveira U."/>
            <person name="Santos F.R."/>
            <person name="Vidigal T.H.D.A."/>
            <person name="Brescovit A.D."/>
            <person name="Santos A.J."/>
        </authorList>
    </citation>
    <scope>NUCLEOTIDE SEQUENCE</scope>
    <source>
        <tissue evidence="2">Shoot tissue taken approximately 20 cm above the soil surface</tissue>
    </source>
</reference>
<dbReference type="EMBL" id="GBRH01158352">
    <property type="protein sequence ID" value="JAE39544.1"/>
    <property type="molecule type" value="Transcribed_RNA"/>
</dbReference>
<evidence type="ECO:0000313" key="2">
    <source>
        <dbReference type="EMBL" id="JAE39544.1"/>
    </source>
</evidence>
<feature type="compositionally biased region" description="Basic and acidic residues" evidence="1">
    <location>
        <begin position="13"/>
        <end position="25"/>
    </location>
</feature>
<feature type="region of interest" description="Disordered" evidence="1">
    <location>
        <begin position="1"/>
        <end position="37"/>
    </location>
</feature>
<evidence type="ECO:0000256" key="1">
    <source>
        <dbReference type="SAM" id="MobiDB-lite"/>
    </source>
</evidence>
<reference evidence="2" key="2">
    <citation type="journal article" date="2015" name="Data Brief">
        <title>Shoot transcriptome of the giant reed, Arundo donax.</title>
        <authorList>
            <person name="Barrero R.A."/>
            <person name="Guerrero F.D."/>
            <person name="Moolhuijzen P."/>
            <person name="Goolsby J.A."/>
            <person name="Tidwell J."/>
            <person name="Bellgard S.E."/>
            <person name="Bellgard M.I."/>
        </authorList>
    </citation>
    <scope>NUCLEOTIDE SEQUENCE</scope>
    <source>
        <tissue evidence="2">Shoot tissue taken approximately 20 cm above the soil surface</tissue>
    </source>
</reference>
<proteinExistence type="predicted"/>